<dbReference type="Pfam" id="PF00651">
    <property type="entry name" value="BTB"/>
    <property type="match status" value="1"/>
</dbReference>
<organism evidence="3 4">
    <name type="scientific">Trichonephila inaurata madagascariensis</name>
    <dbReference type="NCBI Taxonomy" id="2747483"/>
    <lineage>
        <taxon>Eukaryota</taxon>
        <taxon>Metazoa</taxon>
        <taxon>Ecdysozoa</taxon>
        <taxon>Arthropoda</taxon>
        <taxon>Chelicerata</taxon>
        <taxon>Arachnida</taxon>
        <taxon>Araneae</taxon>
        <taxon>Araneomorphae</taxon>
        <taxon>Entelegynae</taxon>
        <taxon>Araneoidea</taxon>
        <taxon>Nephilidae</taxon>
        <taxon>Trichonephila</taxon>
        <taxon>Trichonephila inaurata</taxon>
    </lineage>
</organism>
<dbReference type="InterPro" id="IPR008974">
    <property type="entry name" value="TRAF-like"/>
</dbReference>
<dbReference type="Proteomes" id="UP000886998">
    <property type="component" value="Unassembled WGS sequence"/>
</dbReference>
<feature type="domain" description="MATH" evidence="2">
    <location>
        <begin position="12"/>
        <end position="135"/>
    </location>
</feature>
<dbReference type="Gene3D" id="1.25.40.420">
    <property type="match status" value="1"/>
</dbReference>
<dbReference type="Pfam" id="PF22486">
    <property type="entry name" value="MATH_2"/>
    <property type="match status" value="1"/>
</dbReference>
<keyword evidence="4" id="KW-1185">Reference proteome</keyword>
<dbReference type="AlphaFoldDB" id="A0A8X7C403"/>
<evidence type="ECO:0000313" key="4">
    <source>
        <dbReference type="Proteomes" id="UP000886998"/>
    </source>
</evidence>
<proteinExistence type="predicted"/>
<dbReference type="InterPro" id="IPR000210">
    <property type="entry name" value="BTB/POZ_dom"/>
</dbReference>
<dbReference type="CDD" id="cd00121">
    <property type="entry name" value="MATH"/>
    <property type="match status" value="1"/>
</dbReference>
<accession>A0A8X7C403</accession>
<dbReference type="SUPFAM" id="SSF49599">
    <property type="entry name" value="TRAF domain-like"/>
    <property type="match status" value="1"/>
</dbReference>
<protein>
    <submittedName>
        <fullName evidence="3">TD and POZ domain-containing protein 3</fullName>
    </submittedName>
</protein>
<sequence>MACKSDVEREPWLTFFWDISNYSYCWQSKGEYFLSPSMGLVENASWRLMLFPRGSKENVYLSICGKCNDGSESITVERELALLTKDDLILHIKPRGKKKFVKKGNLENVFLKCDEIVTTINNFLFRDSLRIRFRLWRTDGKAMTPTTFFARTVLCVREINIDWNIERFTSLLPGEKVNFALSGESEDDKAALNIEVNEESQIVISINSFYESMKFLILQPFLINTDGLKIDCGRREMLQQELKENATCTLPFTQKYLMDNKNVYLKNDVLSLYLECSWCDGFDLNRIEKISIGNNKINHKLCRSHSDVEEPQKEADLKEDLINLYVEGTLSDVKLRTTFQTFHSHKAILSARSPVFRAMFTTDMKEKIQQCVDIPDLEDDTVLRMLFYMYTDDLEGLQWERAVKLYDAADKYLIATLKNKCSSFMKRNLCPSKACEVLGLADIHRDGNLKKAAQEYAVAHEEVVFNSDEWSEFAKNNSTLAADTMLRKWKRPTTA</sequence>
<evidence type="ECO:0000259" key="1">
    <source>
        <dbReference type="PROSITE" id="PS50097"/>
    </source>
</evidence>
<dbReference type="PROSITE" id="PS50144">
    <property type="entry name" value="MATH"/>
    <property type="match status" value="1"/>
</dbReference>
<gene>
    <name evidence="3" type="primary">Tdpoz3</name>
    <name evidence="3" type="ORF">TNIN_44411</name>
</gene>
<dbReference type="InterPro" id="IPR002083">
    <property type="entry name" value="MATH/TRAF_dom"/>
</dbReference>
<dbReference type="SMART" id="SM00225">
    <property type="entry name" value="BTB"/>
    <property type="match status" value="1"/>
</dbReference>
<dbReference type="EMBL" id="BMAV01008945">
    <property type="protein sequence ID" value="GFY52877.1"/>
    <property type="molecule type" value="Genomic_DNA"/>
</dbReference>
<dbReference type="PANTHER" id="PTHR24413">
    <property type="entry name" value="SPECKLE-TYPE POZ PROTEIN"/>
    <property type="match status" value="1"/>
</dbReference>
<dbReference type="CDD" id="cd18186">
    <property type="entry name" value="BTB_POZ_ZBTB_KLHL-like"/>
    <property type="match status" value="1"/>
</dbReference>
<feature type="domain" description="BTB" evidence="1">
    <location>
        <begin position="331"/>
        <end position="398"/>
    </location>
</feature>
<dbReference type="GO" id="GO:0030163">
    <property type="term" value="P:protein catabolic process"/>
    <property type="evidence" value="ECO:0007669"/>
    <property type="project" value="UniProtKB-ARBA"/>
</dbReference>
<dbReference type="OrthoDB" id="6359816at2759"/>
<dbReference type="Gene3D" id="2.60.210.10">
    <property type="entry name" value="Apoptosis, Tumor Necrosis Factor Receptor Associated Protein 2, Chain A"/>
    <property type="match status" value="1"/>
</dbReference>
<dbReference type="InterPro" id="IPR011333">
    <property type="entry name" value="SKP1/BTB/POZ_sf"/>
</dbReference>
<name>A0A8X7C403_9ARAC</name>
<dbReference type="PROSITE" id="PS50097">
    <property type="entry name" value="BTB"/>
    <property type="match status" value="1"/>
</dbReference>
<evidence type="ECO:0000313" key="3">
    <source>
        <dbReference type="EMBL" id="GFY52877.1"/>
    </source>
</evidence>
<dbReference type="SUPFAM" id="SSF54695">
    <property type="entry name" value="POZ domain"/>
    <property type="match status" value="1"/>
</dbReference>
<evidence type="ECO:0000259" key="2">
    <source>
        <dbReference type="PROSITE" id="PS50144"/>
    </source>
</evidence>
<dbReference type="Gene3D" id="3.30.710.10">
    <property type="entry name" value="Potassium Channel Kv1.1, Chain A"/>
    <property type="match status" value="1"/>
</dbReference>
<reference evidence="3" key="1">
    <citation type="submission" date="2020-08" db="EMBL/GenBank/DDBJ databases">
        <title>Multicomponent nature underlies the extraordinary mechanical properties of spider dragline silk.</title>
        <authorList>
            <person name="Kono N."/>
            <person name="Nakamura H."/>
            <person name="Mori M."/>
            <person name="Yoshida Y."/>
            <person name="Ohtoshi R."/>
            <person name="Malay A.D."/>
            <person name="Moran D.A.P."/>
            <person name="Tomita M."/>
            <person name="Numata K."/>
            <person name="Arakawa K."/>
        </authorList>
    </citation>
    <scope>NUCLEOTIDE SEQUENCE</scope>
</reference>
<comment type="caution">
    <text evidence="3">The sequence shown here is derived from an EMBL/GenBank/DDBJ whole genome shotgun (WGS) entry which is preliminary data.</text>
</comment>